<evidence type="ECO:0000313" key="6">
    <source>
        <dbReference type="EMBL" id="RCI06825.1"/>
    </source>
</evidence>
<dbReference type="Proteomes" id="UP000253551">
    <property type="component" value="Unassembled WGS sequence"/>
</dbReference>
<dbReference type="PANTHER" id="PTHR44267:SF1">
    <property type="entry name" value="WD REPEAT-CONTAINING PROTEIN 43"/>
    <property type="match status" value="1"/>
</dbReference>
<dbReference type="EMBL" id="PJQM01000079">
    <property type="protein sequence ID" value="RCI06825.1"/>
    <property type="molecule type" value="Genomic_DNA"/>
</dbReference>
<feature type="compositionally biased region" description="Acidic residues" evidence="4">
    <location>
        <begin position="163"/>
        <end position="234"/>
    </location>
</feature>
<feature type="region of interest" description="Disordered" evidence="4">
    <location>
        <begin position="1"/>
        <end position="27"/>
    </location>
</feature>
<sequence length="234" mass="27208">MANKSGNKVDTRRSSIGQDLNKKENIDEEVDHSKFSVIRSGNEYSVSKNIKQWEELKQECTTKEDIHNTVRRLPLDNVLPLLKELLKEFEAQKERDTDLTEWLKAILLIHTAYLMTSEGMVRKLNGVYNYLNARLTVYPKLLSMHGRLGLIQKQINYRNRVEDESEDEEDIKVFSDSEDDGLEDDDISDEDDGDDEESNDLMDLDNEATMFAEEEEDYLNTEDEEDLSESELEE</sequence>
<evidence type="ECO:0000256" key="3">
    <source>
        <dbReference type="ARBA" id="ARBA00038335"/>
    </source>
</evidence>
<dbReference type="STRING" id="4846.A0A367KXA6"/>
<dbReference type="GO" id="GO:0000462">
    <property type="term" value="P:maturation of SSU-rRNA from tricistronic rRNA transcript (SSU-rRNA, 5.8S rRNA, LSU-rRNA)"/>
    <property type="evidence" value="ECO:0007669"/>
    <property type="project" value="TreeGrafter"/>
</dbReference>
<proteinExistence type="inferred from homology"/>
<evidence type="ECO:0000256" key="1">
    <source>
        <dbReference type="ARBA" id="ARBA00004123"/>
    </source>
</evidence>
<dbReference type="AlphaFoldDB" id="A0A367KXA6"/>
<comment type="subcellular location">
    <subcellularLocation>
        <location evidence="1">Nucleus</location>
    </subcellularLocation>
</comment>
<dbReference type="InterPro" id="IPR007148">
    <property type="entry name" value="SSU_processome_Utp12"/>
</dbReference>
<evidence type="ECO:0000256" key="4">
    <source>
        <dbReference type="SAM" id="MobiDB-lite"/>
    </source>
</evidence>
<comment type="caution">
    <text evidence="6">The sequence shown here is derived from an EMBL/GenBank/DDBJ whole genome shotgun (WGS) entry which is preliminary data.</text>
</comment>
<evidence type="ECO:0000313" key="7">
    <source>
        <dbReference type="Proteomes" id="UP000253551"/>
    </source>
</evidence>
<accession>A0A367KXA6</accession>
<dbReference type="InterPro" id="IPR052414">
    <property type="entry name" value="U3_snoRNA-assoc_WDR"/>
</dbReference>
<organism evidence="6 7">
    <name type="scientific">Rhizopus stolonifer</name>
    <name type="common">Rhizopus nigricans</name>
    <dbReference type="NCBI Taxonomy" id="4846"/>
    <lineage>
        <taxon>Eukaryota</taxon>
        <taxon>Fungi</taxon>
        <taxon>Fungi incertae sedis</taxon>
        <taxon>Mucoromycota</taxon>
        <taxon>Mucoromycotina</taxon>
        <taxon>Mucoromycetes</taxon>
        <taxon>Mucorales</taxon>
        <taxon>Mucorineae</taxon>
        <taxon>Rhizopodaceae</taxon>
        <taxon>Rhizopus</taxon>
    </lineage>
</organism>
<comment type="similarity">
    <text evidence="3">Belongs to the UTP5 family.</text>
</comment>
<reference evidence="6 7" key="1">
    <citation type="journal article" date="2018" name="G3 (Bethesda)">
        <title>Phylogenetic and Phylogenomic Definition of Rhizopus Species.</title>
        <authorList>
            <person name="Gryganskyi A.P."/>
            <person name="Golan J."/>
            <person name="Dolatabadi S."/>
            <person name="Mondo S."/>
            <person name="Robb S."/>
            <person name="Idnurm A."/>
            <person name="Muszewska A."/>
            <person name="Steczkiewicz K."/>
            <person name="Masonjones S."/>
            <person name="Liao H.L."/>
            <person name="Gajdeczka M.T."/>
            <person name="Anike F."/>
            <person name="Vuek A."/>
            <person name="Anishchenko I.M."/>
            <person name="Voigt K."/>
            <person name="de Hoog G.S."/>
            <person name="Smith M.E."/>
            <person name="Heitman J."/>
            <person name="Vilgalys R."/>
            <person name="Stajich J.E."/>
        </authorList>
    </citation>
    <scope>NUCLEOTIDE SEQUENCE [LARGE SCALE GENOMIC DNA]</scope>
    <source>
        <strain evidence="6 7">LSU 92-RS-03</strain>
    </source>
</reference>
<gene>
    <name evidence="6" type="primary">WDR43_3</name>
    <name evidence="6" type="ORF">CU098_013904</name>
</gene>
<name>A0A367KXA6_RHIST</name>
<dbReference type="PANTHER" id="PTHR44267">
    <property type="entry name" value="WD REPEAT-CONTAINING PROTEIN 43"/>
    <property type="match status" value="1"/>
</dbReference>
<evidence type="ECO:0000259" key="5">
    <source>
        <dbReference type="Pfam" id="PF04003"/>
    </source>
</evidence>
<feature type="region of interest" description="Disordered" evidence="4">
    <location>
        <begin position="160"/>
        <end position="234"/>
    </location>
</feature>
<dbReference type="OrthoDB" id="30195at2759"/>
<dbReference type="Pfam" id="PF04003">
    <property type="entry name" value="Utp12"/>
    <property type="match status" value="1"/>
</dbReference>
<evidence type="ECO:0000256" key="2">
    <source>
        <dbReference type="ARBA" id="ARBA00023242"/>
    </source>
</evidence>
<feature type="domain" description="Small-subunit processome Utp12" evidence="5">
    <location>
        <begin position="61"/>
        <end position="152"/>
    </location>
</feature>
<keyword evidence="2" id="KW-0539">Nucleus</keyword>
<keyword evidence="7" id="KW-1185">Reference proteome</keyword>
<protein>
    <submittedName>
        <fullName evidence="6">WD repeat-containing protein 43</fullName>
    </submittedName>
</protein>
<dbReference type="GO" id="GO:0005730">
    <property type="term" value="C:nucleolus"/>
    <property type="evidence" value="ECO:0007669"/>
    <property type="project" value="TreeGrafter"/>
</dbReference>